<dbReference type="Proteomes" id="UP000314294">
    <property type="component" value="Unassembled WGS sequence"/>
</dbReference>
<proteinExistence type="predicted"/>
<organism evidence="2 3">
    <name type="scientific">Liparis tanakae</name>
    <name type="common">Tanaka's snailfish</name>
    <dbReference type="NCBI Taxonomy" id="230148"/>
    <lineage>
        <taxon>Eukaryota</taxon>
        <taxon>Metazoa</taxon>
        <taxon>Chordata</taxon>
        <taxon>Craniata</taxon>
        <taxon>Vertebrata</taxon>
        <taxon>Euteleostomi</taxon>
        <taxon>Actinopterygii</taxon>
        <taxon>Neopterygii</taxon>
        <taxon>Teleostei</taxon>
        <taxon>Neoteleostei</taxon>
        <taxon>Acanthomorphata</taxon>
        <taxon>Eupercaria</taxon>
        <taxon>Perciformes</taxon>
        <taxon>Cottioidei</taxon>
        <taxon>Cottales</taxon>
        <taxon>Liparidae</taxon>
        <taxon>Liparis</taxon>
    </lineage>
</organism>
<feature type="region of interest" description="Disordered" evidence="1">
    <location>
        <begin position="199"/>
        <end position="230"/>
    </location>
</feature>
<comment type="caution">
    <text evidence="2">The sequence shown here is derived from an EMBL/GenBank/DDBJ whole genome shotgun (WGS) entry which is preliminary data.</text>
</comment>
<gene>
    <name evidence="2" type="ORF">EYF80_043325</name>
</gene>
<evidence type="ECO:0000313" key="3">
    <source>
        <dbReference type="Proteomes" id="UP000314294"/>
    </source>
</evidence>
<evidence type="ECO:0000256" key="1">
    <source>
        <dbReference type="SAM" id="MobiDB-lite"/>
    </source>
</evidence>
<feature type="compositionally biased region" description="Low complexity" evidence="1">
    <location>
        <begin position="215"/>
        <end position="228"/>
    </location>
</feature>
<name>A0A4Z2FZ28_9TELE</name>
<accession>A0A4Z2FZ28</accession>
<sequence>MAVKLRSLTPSRGGLMWCLPVRWFWRAEAPPPQPTRSPHSLHTARRRSRGRPAGSGSNPKKCHGLPCVAAPPAAFGLLSSLSLGDGKETAEEEEGKAEPVAAVVVAPDSLAVSGLDIVVTSLMTSMGLGDWLRSDHREELLGSARVTSWMSCRRRRTVARHLPSAHFAHVRPEHDALLQVTLGVHLHLPLLLVAGRSGQEQARGQGQRRPGGGAAPAAAASPPRLPGRQHGIRDVVCVGGRLKERDILEELVVV</sequence>
<protein>
    <submittedName>
        <fullName evidence="2">Uncharacterized protein</fullName>
    </submittedName>
</protein>
<feature type="region of interest" description="Disordered" evidence="1">
    <location>
        <begin position="30"/>
        <end position="63"/>
    </location>
</feature>
<evidence type="ECO:0000313" key="2">
    <source>
        <dbReference type="EMBL" id="TNN46467.1"/>
    </source>
</evidence>
<keyword evidence="3" id="KW-1185">Reference proteome</keyword>
<feature type="compositionally biased region" description="Low complexity" evidence="1">
    <location>
        <begin position="199"/>
        <end position="208"/>
    </location>
</feature>
<reference evidence="2 3" key="1">
    <citation type="submission" date="2019-03" db="EMBL/GenBank/DDBJ databases">
        <title>First draft genome of Liparis tanakae, snailfish: a comprehensive survey of snailfish specific genes.</title>
        <authorList>
            <person name="Kim W."/>
            <person name="Song I."/>
            <person name="Jeong J.-H."/>
            <person name="Kim D."/>
            <person name="Kim S."/>
            <person name="Ryu S."/>
            <person name="Song J.Y."/>
            <person name="Lee S.K."/>
        </authorList>
    </citation>
    <scope>NUCLEOTIDE SEQUENCE [LARGE SCALE GENOMIC DNA]</scope>
    <source>
        <tissue evidence="2">Muscle</tissue>
    </source>
</reference>
<dbReference type="AlphaFoldDB" id="A0A4Z2FZ28"/>
<dbReference type="EMBL" id="SRLO01000787">
    <property type="protein sequence ID" value="TNN46467.1"/>
    <property type="molecule type" value="Genomic_DNA"/>
</dbReference>